<dbReference type="Proteomes" id="UP000248798">
    <property type="component" value="Unassembled WGS sequence"/>
</dbReference>
<feature type="modified residue" description="4-aspartylphosphate" evidence="1">
    <location>
        <position position="56"/>
    </location>
</feature>
<dbReference type="Pfam" id="PF00072">
    <property type="entry name" value="Response_reg"/>
    <property type="match status" value="1"/>
</dbReference>
<reference evidence="3 6" key="2">
    <citation type="submission" date="2019-02" db="EMBL/GenBank/DDBJ databases">
        <title>Complete genome sequence of Desulfobacter hydrogenophilus AcRS1.</title>
        <authorList>
            <person name="Marietou A."/>
            <person name="Lund M.B."/>
            <person name="Marshall I.P.G."/>
            <person name="Schreiber L."/>
            <person name="Jorgensen B."/>
        </authorList>
    </citation>
    <scope>NUCLEOTIDE SEQUENCE [LARGE SCALE GENOMIC DNA]</scope>
    <source>
        <strain evidence="3 6">AcRS1</strain>
    </source>
</reference>
<dbReference type="AlphaFoldDB" id="A0A328FKQ5"/>
<dbReference type="SMART" id="SM00448">
    <property type="entry name" value="REC"/>
    <property type="match status" value="1"/>
</dbReference>
<dbReference type="EMBL" id="QLNI01000003">
    <property type="protein sequence ID" value="RAM03587.1"/>
    <property type="molecule type" value="Genomic_DNA"/>
</dbReference>
<dbReference type="PANTHER" id="PTHR43228">
    <property type="entry name" value="TWO-COMPONENT RESPONSE REGULATOR"/>
    <property type="match status" value="1"/>
</dbReference>
<dbReference type="Proteomes" id="UP000293902">
    <property type="component" value="Chromosome"/>
</dbReference>
<dbReference type="RefSeq" id="WP_111953283.1">
    <property type="nucleotide sequence ID" value="NZ_CP036313.1"/>
</dbReference>
<reference evidence="4 5" key="1">
    <citation type="submission" date="2018-06" db="EMBL/GenBank/DDBJ databases">
        <title>Complete Genome Sequence of Desulfobacter hydrogenophilus (DSM3380).</title>
        <authorList>
            <person name="Marietou A."/>
            <person name="Schreiber L."/>
            <person name="Marshall I."/>
            <person name="Jorgensen B."/>
        </authorList>
    </citation>
    <scope>NUCLEOTIDE SEQUENCE [LARGE SCALE GENOMIC DNA]</scope>
    <source>
        <strain evidence="4 5">DSM 3380</strain>
    </source>
</reference>
<accession>A0A328FKQ5</accession>
<gene>
    <name evidence="4" type="ORF">DO021_02205</name>
    <name evidence="3" type="ORF">EYB58_14340</name>
</gene>
<dbReference type="InterPro" id="IPR001789">
    <property type="entry name" value="Sig_transdc_resp-reg_receiver"/>
</dbReference>
<evidence type="ECO:0000256" key="1">
    <source>
        <dbReference type="PROSITE-ProRule" id="PRU00169"/>
    </source>
</evidence>
<evidence type="ECO:0000313" key="4">
    <source>
        <dbReference type="EMBL" id="RAM03587.1"/>
    </source>
</evidence>
<sequence>MSYSILIVDDSMPMRTVLKRSLAAAGYGGARILEASNGKEALTVMGGDWVDLIMTDYNMPEMNGLSFLKKVKTEALFKEIPVVVISTEGNDSKIKEFMDTGAAGYITKPFTPEALRDLIVSIIGEADYEESIDDSDDEFDF</sequence>
<dbReference type="SUPFAM" id="SSF52172">
    <property type="entry name" value="CheY-like"/>
    <property type="match status" value="1"/>
</dbReference>
<dbReference type="InterPro" id="IPR052048">
    <property type="entry name" value="ST_Response_Regulator"/>
</dbReference>
<dbReference type="Gene3D" id="3.40.50.2300">
    <property type="match status" value="1"/>
</dbReference>
<evidence type="ECO:0000313" key="3">
    <source>
        <dbReference type="EMBL" id="QBH13997.1"/>
    </source>
</evidence>
<proteinExistence type="predicted"/>
<name>A0A328FKQ5_9BACT</name>
<dbReference type="PROSITE" id="PS50110">
    <property type="entry name" value="RESPONSE_REGULATORY"/>
    <property type="match status" value="1"/>
</dbReference>
<keyword evidence="1" id="KW-0597">Phosphoprotein</keyword>
<dbReference type="GO" id="GO:0000160">
    <property type="term" value="P:phosphorelay signal transduction system"/>
    <property type="evidence" value="ECO:0007669"/>
    <property type="project" value="InterPro"/>
</dbReference>
<organism evidence="4 5">
    <name type="scientific">Desulfobacter hydrogenophilus</name>
    <dbReference type="NCBI Taxonomy" id="2291"/>
    <lineage>
        <taxon>Bacteria</taxon>
        <taxon>Pseudomonadati</taxon>
        <taxon>Thermodesulfobacteriota</taxon>
        <taxon>Desulfobacteria</taxon>
        <taxon>Desulfobacterales</taxon>
        <taxon>Desulfobacteraceae</taxon>
        <taxon>Desulfobacter</taxon>
    </lineage>
</organism>
<feature type="domain" description="Response regulatory" evidence="2">
    <location>
        <begin position="4"/>
        <end position="123"/>
    </location>
</feature>
<dbReference type="PANTHER" id="PTHR43228:SF1">
    <property type="entry name" value="TWO-COMPONENT RESPONSE REGULATOR ARR22"/>
    <property type="match status" value="1"/>
</dbReference>
<dbReference type="OrthoDB" id="9786548at2"/>
<evidence type="ECO:0000259" key="2">
    <source>
        <dbReference type="PROSITE" id="PS50110"/>
    </source>
</evidence>
<evidence type="ECO:0000313" key="6">
    <source>
        <dbReference type="Proteomes" id="UP000293902"/>
    </source>
</evidence>
<dbReference type="InterPro" id="IPR011006">
    <property type="entry name" value="CheY-like_superfamily"/>
</dbReference>
<protein>
    <submittedName>
        <fullName evidence="4">Response regulator</fullName>
    </submittedName>
</protein>
<dbReference type="EMBL" id="CP036313">
    <property type="protein sequence ID" value="QBH13997.1"/>
    <property type="molecule type" value="Genomic_DNA"/>
</dbReference>
<keyword evidence="6" id="KW-1185">Reference proteome</keyword>
<evidence type="ECO:0000313" key="5">
    <source>
        <dbReference type="Proteomes" id="UP000248798"/>
    </source>
</evidence>